<dbReference type="PANTHER" id="PTHR30572">
    <property type="entry name" value="MEMBRANE COMPONENT OF TRANSPORTER-RELATED"/>
    <property type="match status" value="1"/>
</dbReference>
<evidence type="ECO:0000256" key="5">
    <source>
        <dbReference type="ARBA" id="ARBA00023136"/>
    </source>
</evidence>
<dbReference type="InterPro" id="IPR003838">
    <property type="entry name" value="ABC3_permease_C"/>
</dbReference>
<keyword evidence="3 6" id="KW-0812">Transmembrane</keyword>
<feature type="transmembrane region" description="Helical" evidence="6">
    <location>
        <begin position="688"/>
        <end position="712"/>
    </location>
</feature>
<dbReference type="AlphaFoldDB" id="A0A1H7XJR7"/>
<keyword evidence="5 6" id="KW-0472">Membrane</keyword>
<evidence type="ECO:0000259" key="8">
    <source>
        <dbReference type="Pfam" id="PF12704"/>
    </source>
</evidence>
<feature type="transmembrane region" description="Helical" evidence="6">
    <location>
        <begin position="287"/>
        <end position="308"/>
    </location>
</feature>
<dbReference type="Pfam" id="PF02687">
    <property type="entry name" value="FtsX"/>
    <property type="match status" value="2"/>
</dbReference>
<reference evidence="9 10" key="1">
    <citation type="submission" date="2016-10" db="EMBL/GenBank/DDBJ databases">
        <authorList>
            <person name="de Groot N.N."/>
        </authorList>
    </citation>
    <scope>NUCLEOTIDE SEQUENCE [LARGE SCALE GENOMIC DNA]</scope>
    <source>
        <strain evidence="9 10">DSM 21039</strain>
    </source>
</reference>
<protein>
    <submittedName>
        <fullName evidence="9">Putative ABC transport system permease protein</fullName>
    </submittedName>
</protein>
<feature type="transmembrane region" description="Helical" evidence="6">
    <location>
        <begin position="343"/>
        <end position="362"/>
    </location>
</feature>
<dbReference type="GO" id="GO:0005886">
    <property type="term" value="C:plasma membrane"/>
    <property type="evidence" value="ECO:0007669"/>
    <property type="project" value="UniProtKB-SubCell"/>
</dbReference>
<feature type="domain" description="ABC3 transporter permease C-terminal" evidence="7">
    <location>
        <begin position="691"/>
        <end position="792"/>
    </location>
</feature>
<evidence type="ECO:0000313" key="10">
    <source>
        <dbReference type="Proteomes" id="UP000198984"/>
    </source>
</evidence>
<feature type="domain" description="ABC3 transporter permease C-terminal" evidence="7">
    <location>
        <begin position="294"/>
        <end position="408"/>
    </location>
</feature>
<dbReference type="InterPro" id="IPR025857">
    <property type="entry name" value="MacB_PCD"/>
</dbReference>
<keyword evidence="2" id="KW-1003">Cell membrane</keyword>
<evidence type="ECO:0000256" key="3">
    <source>
        <dbReference type="ARBA" id="ARBA00022692"/>
    </source>
</evidence>
<dbReference type="RefSeq" id="WP_089914532.1">
    <property type="nucleotide sequence ID" value="NZ_FOBB01000004.1"/>
</dbReference>
<keyword evidence="4 6" id="KW-1133">Transmembrane helix</keyword>
<evidence type="ECO:0000256" key="4">
    <source>
        <dbReference type="ARBA" id="ARBA00022989"/>
    </source>
</evidence>
<accession>A0A1H7XJR7</accession>
<dbReference type="OrthoDB" id="5933722at2"/>
<dbReference type="GO" id="GO:0022857">
    <property type="term" value="F:transmembrane transporter activity"/>
    <property type="evidence" value="ECO:0007669"/>
    <property type="project" value="TreeGrafter"/>
</dbReference>
<feature type="transmembrane region" description="Helical" evidence="6">
    <location>
        <begin position="740"/>
        <end position="759"/>
    </location>
</feature>
<dbReference type="InterPro" id="IPR050250">
    <property type="entry name" value="Macrolide_Exporter_MacB"/>
</dbReference>
<feature type="transmembrane region" description="Helical" evidence="6">
    <location>
        <begin position="771"/>
        <end position="794"/>
    </location>
</feature>
<feature type="transmembrane region" description="Helical" evidence="6">
    <location>
        <begin position="433"/>
        <end position="451"/>
    </location>
</feature>
<feature type="domain" description="MacB-like periplasmic core" evidence="8">
    <location>
        <begin position="20"/>
        <end position="245"/>
    </location>
</feature>
<evidence type="ECO:0000256" key="6">
    <source>
        <dbReference type="SAM" id="Phobius"/>
    </source>
</evidence>
<name>A0A1H7XJR7_9BACT</name>
<evidence type="ECO:0000259" key="7">
    <source>
        <dbReference type="Pfam" id="PF02687"/>
    </source>
</evidence>
<organism evidence="9 10">
    <name type="scientific">Chitinophaga rupis</name>
    <dbReference type="NCBI Taxonomy" id="573321"/>
    <lineage>
        <taxon>Bacteria</taxon>
        <taxon>Pseudomonadati</taxon>
        <taxon>Bacteroidota</taxon>
        <taxon>Chitinophagia</taxon>
        <taxon>Chitinophagales</taxon>
        <taxon>Chitinophagaceae</taxon>
        <taxon>Chitinophaga</taxon>
    </lineage>
</organism>
<evidence type="ECO:0000256" key="2">
    <source>
        <dbReference type="ARBA" id="ARBA00022475"/>
    </source>
</evidence>
<evidence type="ECO:0000313" key="9">
    <source>
        <dbReference type="EMBL" id="SEM33905.1"/>
    </source>
</evidence>
<feature type="transmembrane region" description="Helical" evidence="6">
    <location>
        <begin position="20"/>
        <end position="42"/>
    </location>
</feature>
<dbReference type="EMBL" id="FOBB01000004">
    <property type="protein sequence ID" value="SEM33905.1"/>
    <property type="molecule type" value="Genomic_DNA"/>
</dbReference>
<dbReference type="STRING" id="573321.SAMN04488505_10499"/>
<feature type="transmembrane region" description="Helical" evidence="6">
    <location>
        <begin position="383"/>
        <end position="404"/>
    </location>
</feature>
<sequence length="811" mass="89948">MIRNHFKTAWRNLMKHKTFSFINVAGLTIGLTSFLLVSLYIFDELTFDRFFTHSNNIYRIVESSTSPEGKANQVAYVGYPVSESAVAQFPEIQKVARFSYWGRVNMASPDNVRVIYGDFMTASAAFLQVFDFPLLQGNPATALNAPHTVVVTETGARKLFGTTDVLGKTIRANRVDSLPYLITGVLKDLPVNTQFSFDYVFSEATLVGGDKGKKAQANWNANEFVSFVLLDNKAHPQAVEAKLNQLVAANRQADNKSGLHLTLQPLKNIHFYSDNIEGNLGKTGSLAYMYVFSIIALFVLLIACINYINLTTARFTNRAKEIGVRKVTGASRYNLAGQFMAEALLVTLVGLTLALVLVKACLPAFNTFTEKQLALDSSTDHRIWIGVIGAAITAALLSGVYPAFFQSRLRPVLLLKSKLPAAKGSIPLRRGLVVFQFALSIIMIIATMVVYQQMKYVSTKDMGFNKTQLLVVDINSRKIGRSSAVIKNEFARLPQVQAVSVSSRVPGEWKSLPKIKVRNEHTAVTEGNDMYYLGVDESFLTTYQIKLLQGRNFREGKGDSLSVIINETAARELGITTPGEQLLDIPTVNFGEAPEEVRLQVKVVGIVKDFNFQSLHTPLAPMVLGFTTNPIHGPDYFTARIAAGNMEATMAKMNAIFRSIDPEHLFEYHFLDKQWELFYREDRIRETIFLLAAVLAILIACLGLFGLATYAAEQRVKEIGIRKVLGASSQGIVAMLSKDFLQLVLIAALIAFPVAWLAMERWLQDFAYRIHLSWWTFLLAGLIAMLIALVTVSMKAVKAAVANPVKSLRAE</sequence>
<feature type="domain" description="MacB-like periplasmic core" evidence="8">
    <location>
        <begin position="438"/>
        <end position="615"/>
    </location>
</feature>
<dbReference type="Proteomes" id="UP000198984">
    <property type="component" value="Unassembled WGS sequence"/>
</dbReference>
<gene>
    <name evidence="9" type="ORF">SAMN04488505_10499</name>
</gene>
<dbReference type="Pfam" id="PF12704">
    <property type="entry name" value="MacB_PCD"/>
    <property type="match status" value="2"/>
</dbReference>
<evidence type="ECO:0000256" key="1">
    <source>
        <dbReference type="ARBA" id="ARBA00004651"/>
    </source>
</evidence>
<keyword evidence="10" id="KW-1185">Reference proteome</keyword>
<comment type="subcellular location">
    <subcellularLocation>
        <location evidence="1">Cell membrane</location>
        <topology evidence="1">Multi-pass membrane protein</topology>
    </subcellularLocation>
</comment>
<proteinExistence type="predicted"/>
<dbReference type="PANTHER" id="PTHR30572:SF18">
    <property type="entry name" value="ABC-TYPE MACROLIDE FAMILY EXPORT SYSTEM PERMEASE COMPONENT 2"/>
    <property type="match status" value="1"/>
</dbReference>